<protein>
    <submittedName>
        <fullName evidence="1">Cation:proton antiporter</fullName>
    </submittedName>
</protein>
<proteinExistence type="predicted"/>
<evidence type="ECO:0000313" key="1">
    <source>
        <dbReference type="EMBL" id="PXF59856.1"/>
    </source>
</evidence>
<comment type="caution">
    <text evidence="1">The sequence shown here is derived from an EMBL/GenBank/DDBJ whole genome shotgun (WGS) entry which is preliminary data.</text>
</comment>
<dbReference type="Proteomes" id="UP000248329">
    <property type="component" value="Unassembled WGS sequence"/>
</dbReference>
<organism evidence="1 2">
    <name type="scientific">Candidatus Methanogaster sp</name>
    <dbReference type="NCBI Taxonomy" id="3386292"/>
    <lineage>
        <taxon>Archaea</taxon>
        <taxon>Methanobacteriati</taxon>
        <taxon>Methanobacteriota</taxon>
        <taxon>Stenosarchaea group</taxon>
        <taxon>Methanomicrobia</taxon>
        <taxon>Methanosarcinales</taxon>
        <taxon>ANME-2 cluster</taxon>
        <taxon>Candidatus Methanogasteraceae</taxon>
        <taxon>Candidatus Methanogaster</taxon>
    </lineage>
</organism>
<gene>
    <name evidence="1" type="ORF">C4B59_10640</name>
</gene>
<dbReference type="EMBL" id="PQXF01000021">
    <property type="protein sequence ID" value="PXF59856.1"/>
    <property type="molecule type" value="Genomic_DNA"/>
</dbReference>
<sequence>MSDTTTITNILTVVLLLTGAFFMLAGTIGFVRFPDFYSRMHATGKCDTLGEGLMLVALIVYGGATFVSVKILFLIMFILLANPTSTHAIAKAAYDVGLEPWRKLDDEVEWVAVRTESIKTEVKNDDLDT</sequence>
<name>A0AC61L1C4_9EURY</name>
<reference evidence="1" key="1">
    <citation type="submission" date="2018-01" db="EMBL/GenBank/DDBJ databases">
        <authorList>
            <person name="Krukenberg V."/>
        </authorList>
    </citation>
    <scope>NUCLEOTIDE SEQUENCE</scope>
    <source>
        <strain evidence="1">E20ANME2</strain>
    </source>
</reference>
<evidence type="ECO:0000313" key="2">
    <source>
        <dbReference type="Proteomes" id="UP000248329"/>
    </source>
</evidence>
<accession>A0AC61L1C4</accession>